<accession>A0ABX2XI43</accession>
<protein>
    <submittedName>
        <fullName evidence="1">Uncharacterized protein</fullName>
    </submittedName>
</protein>
<organism evidence="1 2">
    <name type="scientific">Flavobacterium piscis</name>
    <dbReference type="NCBI Taxonomy" id="1114874"/>
    <lineage>
        <taxon>Bacteria</taxon>
        <taxon>Pseudomonadati</taxon>
        <taxon>Bacteroidota</taxon>
        <taxon>Flavobacteriia</taxon>
        <taxon>Flavobacteriales</taxon>
        <taxon>Flavobacteriaceae</taxon>
        <taxon>Flavobacterium</taxon>
    </lineage>
</organism>
<gene>
    <name evidence="1" type="ORF">FLP_12530</name>
</gene>
<evidence type="ECO:0000313" key="1">
    <source>
        <dbReference type="EMBL" id="OCB73510.1"/>
    </source>
</evidence>
<proteinExistence type="predicted"/>
<reference evidence="2" key="1">
    <citation type="submission" date="2016-03" db="EMBL/GenBank/DDBJ databases">
        <title>Draft genome sequence of Paenibacillus glacialis DSM 22343.</title>
        <authorList>
            <person name="Shin S.-K."/>
            <person name="Yi H."/>
        </authorList>
    </citation>
    <scope>NUCLEOTIDE SEQUENCE [LARGE SCALE GENOMIC DNA]</scope>
    <source>
        <strain evidence="2">CCUG 60099</strain>
    </source>
</reference>
<dbReference type="RefSeq" id="WP_065449831.1">
    <property type="nucleotide sequence ID" value="NZ_LVEN01000027.1"/>
</dbReference>
<evidence type="ECO:0000313" key="2">
    <source>
        <dbReference type="Proteomes" id="UP000093343"/>
    </source>
</evidence>
<dbReference type="Proteomes" id="UP000093343">
    <property type="component" value="Unassembled WGS sequence"/>
</dbReference>
<name>A0ABX2XI43_9FLAO</name>
<dbReference type="EMBL" id="LVEN01000027">
    <property type="protein sequence ID" value="OCB73510.1"/>
    <property type="molecule type" value="Genomic_DNA"/>
</dbReference>
<comment type="caution">
    <text evidence="1">The sequence shown here is derived from an EMBL/GenBank/DDBJ whole genome shotgun (WGS) entry which is preliminary data.</text>
</comment>
<keyword evidence="2" id="KW-1185">Reference proteome</keyword>
<sequence length="120" mass="14486">MKHFKFICLIFLFLLSFLRSTEYYKYQPKLNDYCHQENFTTDELPPLFSSDVSMSKNLEIHFIVKKKIKYRATTSDSNILKTLYFSKLLNFKILEDSLIYGIATIYQIQRHTHLHLYQLF</sequence>